<feature type="domain" description="C2H2-type" evidence="6">
    <location>
        <begin position="48"/>
        <end position="73"/>
    </location>
</feature>
<feature type="region of interest" description="Disordered" evidence="5">
    <location>
        <begin position="333"/>
        <end position="399"/>
    </location>
</feature>
<evidence type="ECO:0000313" key="8">
    <source>
        <dbReference type="Proteomes" id="UP000191518"/>
    </source>
</evidence>
<dbReference type="Pfam" id="PF00929">
    <property type="entry name" value="RNase_T"/>
    <property type="match status" value="1"/>
</dbReference>
<keyword evidence="8" id="KW-1185">Reference proteome</keyword>
<dbReference type="GO" id="GO:0000027">
    <property type="term" value="P:ribosomal large subunit assembly"/>
    <property type="evidence" value="ECO:0007669"/>
    <property type="project" value="TreeGrafter"/>
</dbReference>
<feature type="compositionally biased region" description="Polar residues" evidence="5">
    <location>
        <begin position="115"/>
        <end position="126"/>
    </location>
</feature>
<dbReference type="PROSITE" id="PS50157">
    <property type="entry name" value="ZINC_FINGER_C2H2_2"/>
    <property type="match status" value="1"/>
</dbReference>
<keyword evidence="4" id="KW-0479">Metal-binding</keyword>
<feature type="compositionally biased region" description="Basic residues" evidence="5">
    <location>
        <begin position="702"/>
        <end position="718"/>
    </location>
</feature>
<keyword evidence="3" id="KW-0269">Exonuclease</keyword>
<dbReference type="GO" id="GO:0003676">
    <property type="term" value="F:nucleic acid binding"/>
    <property type="evidence" value="ECO:0007669"/>
    <property type="project" value="InterPro"/>
</dbReference>
<accession>A0A1V6S4Y2</accession>
<feature type="region of interest" description="Disordered" evidence="5">
    <location>
        <begin position="89"/>
        <end position="159"/>
    </location>
</feature>
<dbReference type="PANTHER" id="PTHR12801">
    <property type="entry name" value="RNA EXONUCLEASE REXO1 / RECO3 FAMILY MEMBER-RELATED"/>
    <property type="match status" value="1"/>
</dbReference>
<feature type="compositionally biased region" description="Low complexity" evidence="5">
    <location>
        <begin position="132"/>
        <end position="150"/>
    </location>
</feature>
<keyword evidence="1" id="KW-0540">Nuclease</keyword>
<dbReference type="GO" id="GO:0006364">
    <property type="term" value="P:rRNA processing"/>
    <property type="evidence" value="ECO:0007669"/>
    <property type="project" value="TreeGrafter"/>
</dbReference>
<dbReference type="EMBL" id="MDYP01000007">
    <property type="protein sequence ID" value="OQE09102.1"/>
    <property type="molecule type" value="Genomic_DNA"/>
</dbReference>
<dbReference type="InterPro" id="IPR012337">
    <property type="entry name" value="RNaseH-like_sf"/>
</dbReference>
<dbReference type="Pfam" id="PF00096">
    <property type="entry name" value="zf-C2H2"/>
    <property type="match status" value="1"/>
</dbReference>
<dbReference type="CDD" id="cd06137">
    <property type="entry name" value="DEDDh_RNase"/>
    <property type="match status" value="1"/>
</dbReference>
<dbReference type="InterPro" id="IPR013520">
    <property type="entry name" value="Ribonucl_H"/>
</dbReference>
<dbReference type="PROSITE" id="PS00028">
    <property type="entry name" value="ZINC_FINGER_C2H2_1"/>
    <property type="match status" value="1"/>
</dbReference>
<feature type="compositionally biased region" description="Polar residues" evidence="5">
    <location>
        <begin position="352"/>
        <end position="399"/>
    </location>
</feature>
<dbReference type="GO" id="GO:0005634">
    <property type="term" value="C:nucleus"/>
    <property type="evidence" value="ECO:0007669"/>
    <property type="project" value="TreeGrafter"/>
</dbReference>
<keyword evidence="2" id="KW-0378">Hydrolase</keyword>
<feature type="compositionally biased region" description="Low complexity" evidence="5">
    <location>
        <begin position="333"/>
        <end position="342"/>
    </location>
</feature>
<evidence type="ECO:0000256" key="5">
    <source>
        <dbReference type="SAM" id="MobiDB-lite"/>
    </source>
</evidence>
<name>A0A1V6S4Y2_9EURO</name>
<dbReference type="PANTHER" id="PTHR12801:SF114">
    <property type="entry name" value="EXONUCLEASE, PUTATIVE (AFU_ORTHOLOGUE AFUA_7G00870)-RELATED"/>
    <property type="match status" value="1"/>
</dbReference>
<keyword evidence="4" id="KW-0863">Zinc-finger</keyword>
<gene>
    <name evidence="7" type="ORF">PENVUL_c007G04054</name>
</gene>
<dbReference type="GO" id="GO:0008270">
    <property type="term" value="F:zinc ion binding"/>
    <property type="evidence" value="ECO:0007669"/>
    <property type="project" value="UniProtKB-KW"/>
</dbReference>
<feature type="region of interest" description="Disordered" evidence="5">
    <location>
        <begin position="1"/>
        <end position="20"/>
    </location>
</feature>
<evidence type="ECO:0000313" key="7">
    <source>
        <dbReference type="EMBL" id="OQE09102.1"/>
    </source>
</evidence>
<comment type="caution">
    <text evidence="7">The sequence shown here is derived from an EMBL/GenBank/DDBJ whole genome shotgun (WGS) entry which is preliminary data.</text>
</comment>
<evidence type="ECO:0000256" key="4">
    <source>
        <dbReference type="PROSITE-ProRule" id="PRU00042"/>
    </source>
</evidence>
<dbReference type="Proteomes" id="UP000191518">
    <property type="component" value="Unassembled WGS sequence"/>
</dbReference>
<feature type="region of interest" description="Disordered" evidence="5">
    <location>
        <begin position="696"/>
        <end position="733"/>
    </location>
</feature>
<dbReference type="InterPro" id="IPR013087">
    <property type="entry name" value="Znf_C2H2_type"/>
</dbReference>
<feature type="compositionally biased region" description="Low complexity" evidence="5">
    <location>
        <begin position="92"/>
        <end position="112"/>
    </location>
</feature>
<dbReference type="AlphaFoldDB" id="A0A1V6S4Y2"/>
<organism evidence="7 8">
    <name type="scientific">Penicillium vulpinum</name>
    <dbReference type="NCBI Taxonomy" id="29845"/>
    <lineage>
        <taxon>Eukaryota</taxon>
        <taxon>Fungi</taxon>
        <taxon>Dikarya</taxon>
        <taxon>Ascomycota</taxon>
        <taxon>Pezizomycotina</taxon>
        <taxon>Eurotiomycetes</taxon>
        <taxon>Eurotiomycetidae</taxon>
        <taxon>Eurotiales</taxon>
        <taxon>Aspergillaceae</taxon>
        <taxon>Penicillium</taxon>
    </lineage>
</organism>
<evidence type="ECO:0000259" key="6">
    <source>
        <dbReference type="PROSITE" id="PS50157"/>
    </source>
</evidence>
<dbReference type="Gene3D" id="3.30.160.60">
    <property type="entry name" value="Classic Zinc Finger"/>
    <property type="match status" value="1"/>
</dbReference>
<dbReference type="SMART" id="SM00355">
    <property type="entry name" value="ZnF_C2H2"/>
    <property type="match status" value="2"/>
</dbReference>
<dbReference type="SMART" id="SM00479">
    <property type="entry name" value="EXOIII"/>
    <property type="match status" value="1"/>
</dbReference>
<evidence type="ECO:0000256" key="3">
    <source>
        <dbReference type="ARBA" id="ARBA00022839"/>
    </source>
</evidence>
<evidence type="ECO:0000256" key="1">
    <source>
        <dbReference type="ARBA" id="ARBA00022722"/>
    </source>
</evidence>
<dbReference type="OrthoDB" id="16516at2759"/>
<proteinExistence type="predicted"/>
<dbReference type="InterPro" id="IPR047021">
    <property type="entry name" value="REXO1/3/4-like"/>
</dbReference>
<sequence>MAPKKQKKAKPKNHSHVDKKHQCPVCKNRNFNTDQGLNDHIRNTHGIFSCPKCDTMFADAVDLSRHRTEVGHSTLSFKEKRNIRRGKLSVTAKPAFPPSSAANPSSALPRPSTADARTSTLETHQSPMRVYASSVASASPSPALARPSTAGAHTPPLETHQAPMRIYPAADEARQARAQVFQPPTQASQPAEQFNQARGQNIQSHTQVSHPPVETSQVPADVYQPVPLVLQQHPQVLQPWAQVFQPRSQDIQQLVEVVQTPADIYQASASAYQALPQVFQAPVQFIQPSVGYQAPPQGYQTPAQVHHAVTRDFQFQPLVQGFWGSIQDPLLSVHGSQSSVHGSHSEQHSQSLIQGSQSAEQASQVSGNDLQQAQEISQSLPAVTSETQQISQSPMYVSARDVTTANTNDTDGIMRSSAETKTTEPFHSVDQTPPQTFSLVYGDMKHRWTNLETVEQALLLKYLLGRCHPSQRLQIQGYNCPDNIDTTACLKRGTPHLAHNFTRCSTGRKAIVIDCEMVETKGNTTQLAFITAVDFLTGEVLIHSYVAPTAKVTDWLTSVSGITPAGMETAIAEKKAFTSHHDARRALKEFLDCDTVLIGHALQHDMWALQLVHGRVVDTSILTAEAVFPNISSRNALPRVYGLKNLARDLLGVQIQANPAGHNSLEDALATREILIWCLRGPECLRVWSERARLQHDQQRQQRAHQRKLSRNSGKKSRGATPAKSQAKKPAGN</sequence>
<feature type="compositionally biased region" description="Basic residues" evidence="5">
    <location>
        <begin position="1"/>
        <end position="19"/>
    </location>
</feature>
<dbReference type="SUPFAM" id="SSF53098">
    <property type="entry name" value="Ribonuclease H-like"/>
    <property type="match status" value="1"/>
</dbReference>
<protein>
    <recommendedName>
        <fullName evidence="6">C2H2-type domain-containing protein</fullName>
    </recommendedName>
</protein>
<reference evidence="8" key="1">
    <citation type="journal article" date="2017" name="Nat. Microbiol.">
        <title>Global analysis of biosynthetic gene clusters reveals vast potential of secondary metabolite production in Penicillium species.</title>
        <authorList>
            <person name="Nielsen J.C."/>
            <person name="Grijseels S."/>
            <person name="Prigent S."/>
            <person name="Ji B."/>
            <person name="Dainat J."/>
            <person name="Nielsen K.F."/>
            <person name="Frisvad J.C."/>
            <person name="Workman M."/>
            <person name="Nielsen J."/>
        </authorList>
    </citation>
    <scope>NUCLEOTIDE SEQUENCE [LARGE SCALE GENOMIC DNA]</scope>
    <source>
        <strain evidence="8">IBT 29486</strain>
    </source>
</reference>
<dbReference type="GO" id="GO:0004527">
    <property type="term" value="F:exonuclease activity"/>
    <property type="evidence" value="ECO:0007669"/>
    <property type="project" value="UniProtKB-KW"/>
</dbReference>
<dbReference type="InterPro" id="IPR036397">
    <property type="entry name" value="RNaseH_sf"/>
</dbReference>
<dbReference type="Gene3D" id="3.30.420.10">
    <property type="entry name" value="Ribonuclease H-like superfamily/Ribonuclease H"/>
    <property type="match status" value="1"/>
</dbReference>
<dbReference type="STRING" id="29845.A0A1V6S4Y2"/>
<evidence type="ECO:0000256" key="2">
    <source>
        <dbReference type="ARBA" id="ARBA00022801"/>
    </source>
</evidence>
<keyword evidence="4" id="KW-0862">Zinc</keyword>